<protein>
    <submittedName>
        <fullName evidence="3">NAD(P)H-dependent oxidoreductase</fullName>
    </submittedName>
</protein>
<gene>
    <name evidence="3" type="ORF">HER15_14635</name>
</gene>
<accession>A0AAE9MR41</accession>
<dbReference type="GO" id="GO:0009055">
    <property type="term" value="F:electron transfer activity"/>
    <property type="evidence" value="ECO:0007669"/>
    <property type="project" value="TreeGrafter"/>
</dbReference>
<dbReference type="Pfam" id="PF02525">
    <property type="entry name" value="Flavodoxin_2"/>
    <property type="match status" value="1"/>
</dbReference>
<keyword evidence="1" id="KW-0560">Oxidoreductase</keyword>
<dbReference type="RefSeq" id="WP_159616086.1">
    <property type="nucleotide sequence ID" value="NZ_CP050861.1"/>
</dbReference>
<reference evidence="3" key="1">
    <citation type="submission" date="2020-04" db="EMBL/GenBank/DDBJ databases">
        <title>Tenacibaculum mesophilum bac2.</title>
        <authorList>
            <person name="Li M."/>
        </authorList>
    </citation>
    <scope>NUCLEOTIDE SEQUENCE</scope>
    <source>
        <strain evidence="3">Bac2</strain>
    </source>
</reference>
<dbReference type="InterPro" id="IPR029039">
    <property type="entry name" value="Flavoprotein-like_sf"/>
</dbReference>
<sequence length="312" mass="36004">MKTLMILAHPNLKDSVANKHISTEIAAQFNHFEISDIFNQYPDFKIDVEAEQAKLLAADTIIFQFPFFWYNMPAILKQWFDEVFSFNFAYGSKGDKLRGKNFLLSITVGGPEEAYTPIGYNHFAIEELIKPLQQTAYLSQMNYLKPVYTHGLTYVPGVYNTKEVVLQRADNHIKKLAAVLEGITNTSAEVRIERFVKDWFAKFDVLSDASSFTPYINNDTQFQFVEGEFTGIKGFETWYTNIKNTLKPNNEHRIESIIIQEENNAFDVYLTIKLKAEKVSGELLQLNVKEHWKLVLTTNGQIQIKEYIVNEL</sequence>
<evidence type="ECO:0000259" key="2">
    <source>
        <dbReference type="Pfam" id="PF02525"/>
    </source>
</evidence>
<name>A0AAE9MR41_9FLAO</name>
<dbReference type="InterPro" id="IPR046980">
    <property type="entry name" value="KefG/KefF"/>
</dbReference>
<evidence type="ECO:0000313" key="3">
    <source>
        <dbReference type="EMBL" id="UTD16644.1"/>
    </source>
</evidence>
<dbReference type="GO" id="GO:0010181">
    <property type="term" value="F:FMN binding"/>
    <property type="evidence" value="ECO:0007669"/>
    <property type="project" value="TreeGrafter"/>
</dbReference>
<organism evidence="3 4">
    <name type="scientific">Tenacibaculum mesophilum</name>
    <dbReference type="NCBI Taxonomy" id="104268"/>
    <lineage>
        <taxon>Bacteria</taxon>
        <taxon>Pseudomonadati</taxon>
        <taxon>Bacteroidota</taxon>
        <taxon>Flavobacteriia</taxon>
        <taxon>Flavobacteriales</taxon>
        <taxon>Flavobacteriaceae</taxon>
        <taxon>Tenacibaculum</taxon>
    </lineage>
</organism>
<feature type="domain" description="Flavodoxin-like fold" evidence="2">
    <location>
        <begin position="1"/>
        <end position="155"/>
    </location>
</feature>
<proteinExistence type="predicted"/>
<dbReference type="SUPFAM" id="SSF52218">
    <property type="entry name" value="Flavoproteins"/>
    <property type="match status" value="1"/>
</dbReference>
<dbReference type="PANTHER" id="PTHR47307">
    <property type="entry name" value="GLUTATHIONE-REGULATED POTASSIUM-EFFLUX SYSTEM ANCILLARY PROTEIN KEFG"/>
    <property type="match status" value="1"/>
</dbReference>
<dbReference type="EMBL" id="CP050861">
    <property type="protein sequence ID" value="UTD16644.1"/>
    <property type="molecule type" value="Genomic_DNA"/>
</dbReference>
<dbReference type="Gene3D" id="3.40.50.360">
    <property type="match status" value="1"/>
</dbReference>
<dbReference type="Proteomes" id="UP001056837">
    <property type="component" value="Chromosome"/>
</dbReference>
<evidence type="ECO:0000256" key="1">
    <source>
        <dbReference type="ARBA" id="ARBA00023002"/>
    </source>
</evidence>
<dbReference type="GO" id="GO:0003955">
    <property type="term" value="F:NAD(P)H dehydrogenase (quinone) activity"/>
    <property type="evidence" value="ECO:0007669"/>
    <property type="project" value="TreeGrafter"/>
</dbReference>
<dbReference type="PANTHER" id="PTHR47307:SF1">
    <property type="entry name" value="GLUTATHIONE-REGULATED POTASSIUM-EFFLUX SYSTEM ANCILLARY PROTEIN KEFG"/>
    <property type="match status" value="1"/>
</dbReference>
<dbReference type="AlphaFoldDB" id="A0AAE9MR41"/>
<dbReference type="InterPro" id="IPR003680">
    <property type="entry name" value="Flavodoxin_fold"/>
</dbReference>
<evidence type="ECO:0000313" key="4">
    <source>
        <dbReference type="Proteomes" id="UP001056837"/>
    </source>
</evidence>